<dbReference type="EMBL" id="CAJNNV010015319">
    <property type="protein sequence ID" value="CAE8603347.1"/>
    <property type="molecule type" value="Genomic_DNA"/>
</dbReference>
<sequence length="133" mass="14506">SVELRERSGQEQGQQDLARLVADSAKVPSIQKMPHRSSLTMAGNQLEEAAIAQAALRGRDPSRADGEERVPQSTLPVLSPQQLKEKRMAALPEGTQNLLQKYGVLQLPTDYAASDVRNFVNVNSLKQQSGNLS</sequence>
<feature type="non-terminal residue" evidence="1">
    <location>
        <position position="133"/>
    </location>
</feature>
<organism evidence="1 2">
    <name type="scientific">Polarella glacialis</name>
    <name type="common">Dinoflagellate</name>
    <dbReference type="NCBI Taxonomy" id="89957"/>
    <lineage>
        <taxon>Eukaryota</taxon>
        <taxon>Sar</taxon>
        <taxon>Alveolata</taxon>
        <taxon>Dinophyceae</taxon>
        <taxon>Suessiales</taxon>
        <taxon>Suessiaceae</taxon>
        <taxon>Polarella</taxon>
    </lineage>
</organism>
<dbReference type="Proteomes" id="UP000654075">
    <property type="component" value="Unassembled WGS sequence"/>
</dbReference>
<keyword evidence="2" id="KW-1185">Reference proteome</keyword>
<dbReference type="AlphaFoldDB" id="A0A813EUA3"/>
<evidence type="ECO:0000313" key="2">
    <source>
        <dbReference type="Proteomes" id="UP000654075"/>
    </source>
</evidence>
<proteinExistence type="predicted"/>
<accession>A0A813EUA3</accession>
<reference evidence="1" key="1">
    <citation type="submission" date="2021-02" db="EMBL/GenBank/DDBJ databases">
        <authorList>
            <person name="Dougan E. K."/>
            <person name="Rhodes N."/>
            <person name="Thang M."/>
            <person name="Chan C."/>
        </authorList>
    </citation>
    <scope>NUCLEOTIDE SEQUENCE</scope>
</reference>
<feature type="non-terminal residue" evidence="1">
    <location>
        <position position="1"/>
    </location>
</feature>
<name>A0A813EUA3_POLGL</name>
<gene>
    <name evidence="1" type="ORF">PGLA1383_LOCUS21560</name>
</gene>
<protein>
    <submittedName>
        <fullName evidence="1">Uncharacterized protein</fullName>
    </submittedName>
</protein>
<evidence type="ECO:0000313" key="1">
    <source>
        <dbReference type="EMBL" id="CAE8603347.1"/>
    </source>
</evidence>
<comment type="caution">
    <text evidence="1">The sequence shown here is derived from an EMBL/GenBank/DDBJ whole genome shotgun (WGS) entry which is preliminary data.</text>
</comment>